<reference evidence="1 2" key="1">
    <citation type="submission" date="2016-09" db="EMBL/GenBank/DDBJ databases">
        <title>Complete genome sequencing of Streptomyces lydicus 103 and metabolic pathways analysis of antibiotic biosynthesis.</title>
        <authorList>
            <person name="Jia N."/>
            <person name="Ding M.-Z."/>
            <person name="Gao F."/>
            <person name="Yuan Y.-J."/>
        </authorList>
    </citation>
    <scope>NUCLEOTIDE SEQUENCE [LARGE SCALE GENOMIC DNA]</scope>
    <source>
        <strain evidence="1 2">103</strain>
    </source>
</reference>
<protein>
    <submittedName>
        <fullName evidence="1">Uncharacterized protein</fullName>
    </submittedName>
</protein>
<dbReference type="EMBL" id="CP017157">
    <property type="protein sequence ID" value="AOP48337.1"/>
    <property type="molecule type" value="Genomic_DNA"/>
</dbReference>
<gene>
    <name evidence="1" type="ORF">SL103_20740</name>
</gene>
<name>A0A1D7VNK7_9ACTN</name>
<proteinExistence type="predicted"/>
<dbReference type="KEGG" id="slc:SL103_20740"/>
<sequence length="61" mass="6672">MQAGVFDHLAQRRHGPLDGIRLCAPPERKYSAWIEAANTAATASWTAAEMYEEEGAAAINR</sequence>
<dbReference type="AlphaFoldDB" id="A0A1D7VNK7"/>
<organism evidence="1 2">
    <name type="scientific">Streptomyces lydicus</name>
    <dbReference type="NCBI Taxonomy" id="47763"/>
    <lineage>
        <taxon>Bacteria</taxon>
        <taxon>Bacillati</taxon>
        <taxon>Actinomycetota</taxon>
        <taxon>Actinomycetes</taxon>
        <taxon>Kitasatosporales</taxon>
        <taxon>Streptomycetaceae</taxon>
        <taxon>Streptomyces</taxon>
    </lineage>
</organism>
<dbReference type="Proteomes" id="UP000094094">
    <property type="component" value="Chromosome"/>
</dbReference>
<keyword evidence="2" id="KW-1185">Reference proteome</keyword>
<accession>A0A1D7VNK7</accession>
<evidence type="ECO:0000313" key="2">
    <source>
        <dbReference type="Proteomes" id="UP000094094"/>
    </source>
</evidence>
<evidence type="ECO:0000313" key="1">
    <source>
        <dbReference type="EMBL" id="AOP48337.1"/>
    </source>
</evidence>